<gene>
    <name evidence="1" type="ORF">LCGC14_1813130</name>
</gene>
<comment type="caution">
    <text evidence="1">The sequence shown here is derived from an EMBL/GenBank/DDBJ whole genome shotgun (WGS) entry which is preliminary data.</text>
</comment>
<evidence type="ECO:0000313" key="1">
    <source>
        <dbReference type="EMBL" id="KKL99569.1"/>
    </source>
</evidence>
<protein>
    <submittedName>
        <fullName evidence="1">Uncharacterized protein</fullName>
    </submittedName>
</protein>
<sequence length="104" mass="11464">MKREYALGTYLTMDDLPFSGYIGGRAICSDGRARNLKRIAFTADTFFSVPAAVTIKGKTVSGYVSVETCEGFSTDTNEDPAVVKFHAYLYGKNHMLLPKGAWVR</sequence>
<organism evidence="1">
    <name type="scientific">marine sediment metagenome</name>
    <dbReference type="NCBI Taxonomy" id="412755"/>
    <lineage>
        <taxon>unclassified sequences</taxon>
        <taxon>metagenomes</taxon>
        <taxon>ecological metagenomes</taxon>
    </lineage>
</organism>
<dbReference type="AlphaFoldDB" id="A0A0F9GKY8"/>
<name>A0A0F9GKY8_9ZZZZ</name>
<dbReference type="EMBL" id="LAZR01017644">
    <property type="protein sequence ID" value="KKL99569.1"/>
    <property type="molecule type" value="Genomic_DNA"/>
</dbReference>
<accession>A0A0F9GKY8</accession>
<proteinExistence type="predicted"/>
<reference evidence="1" key="1">
    <citation type="journal article" date="2015" name="Nature">
        <title>Complex archaea that bridge the gap between prokaryotes and eukaryotes.</title>
        <authorList>
            <person name="Spang A."/>
            <person name="Saw J.H."/>
            <person name="Jorgensen S.L."/>
            <person name="Zaremba-Niedzwiedzka K."/>
            <person name="Martijn J."/>
            <person name="Lind A.E."/>
            <person name="van Eijk R."/>
            <person name="Schleper C."/>
            <person name="Guy L."/>
            <person name="Ettema T.J."/>
        </authorList>
    </citation>
    <scope>NUCLEOTIDE SEQUENCE</scope>
</reference>